<comment type="caution">
    <text evidence="2">The sequence shown here is derived from an EMBL/GenBank/DDBJ whole genome shotgun (WGS) entry which is preliminary data.</text>
</comment>
<reference evidence="2 3" key="1">
    <citation type="submission" date="2020-08" db="EMBL/GenBank/DDBJ databases">
        <title>Genomic Encyclopedia of Type Strains, Phase III (KMG-III): the genomes of soil and plant-associated and newly described type strains.</title>
        <authorList>
            <person name="Whitman W."/>
        </authorList>
    </citation>
    <scope>NUCLEOTIDE SEQUENCE [LARGE SCALE GENOMIC DNA]</scope>
    <source>
        <strain evidence="2 3">CECT 8803</strain>
    </source>
</reference>
<evidence type="ECO:0000313" key="3">
    <source>
        <dbReference type="Proteomes" id="UP000581135"/>
    </source>
</evidence>
<dbReference type="RefSeq" id="WP_183414785.1">
    <property type="nucleotide sequence ID" value="NZ_JACHXA010000001.1"/>
</dbReference>
<keyword evidence="2" id="KW-0489">Methyltransferase</keyword>
<name>A0A839SSS9_9PROT</name>
<evidence type="ECO:0000256" key="1">
    <source>
        <dbReference type="SAM" id="MobiDB-lite"/>
    </source>
</evidence>
<dbReference type="Gene3D" id="3.40.50.150">
    <property type="entry name" value="Vaccinia Virus protein VP39"/>
    <property type="match status" value="1"/>
</dbReference>
<dbReference type="SUPFAM" id="SSF53335">
    <property type="entry name" value="S-adenosyl-L-methionine-dependent methyltransferases"/>
    <property type="match status" value="1"/>
</dbReference>
<dbReference type="InterPro" id="IPR029063">
    <property type="entry name" value="SAM-dependent_MTases_sf"/>
</dbReference>
<gene>
    <name evidence="2" type="ORF">FHR98_000238</name>
</gene>
<accession>A0A839SSS9</accession>
<dbReference type="PANTHER" id="PTHR20974:SF0">
    <property type="entry name" value="UPF0585 PROTEIN CG18661"/>
    <property type="match status" value="1"/>
</dbReference>
<sequence length="212" mass="23079">MARHFQDRSGEDSGNVKLHAPATRRNRDAILEVLRQVLPHEGILLEVASGTGEHAAWMAPQLLPLVWQPSDADPAMRASIAAHSEEANSPNIMPPLNLEVHSDLWPLSRADALFCCNLLHIAPWTACEALMNGAARTLSPGGLLVIYGPFKRSGEHTAPSNAAFDRQLREENAAWGVRDLEAVTSKASLAGLELRDVIEMPANNLSLVFTRT</sequence>
<feature type="compositionally biased region" description="Basic and acidic residues" evidence="1">
    <location>
        <begin position="1"/>
        <end position="11"/>
    </location>
</feature>
<dbReference type="InterPro" id="IPR010342">
    <property type="entry name" value="DUF938"/>
</dbReference>
<organism evidence="2 3">
    <name type="scientific">Limibacillus halophilus</name>
    <dbReference type="NCBI Taxonomy" id="1579333"/>
    <lineage>
        <taxon>Bacteria</taxon>
        <taxon>Pseudomonadati</taxon>
        <taxon>Pseudomonadota</taxon>
        <taxon>Alphaproteobacteria</taxon>
        <taxon>Rhodospirillales</taxon>
        <taxon>Rhodovibrionaceae</taxon>
        <taxon>Limibacillus</taxon>
    </lineage>
</organism>
<dbReference type="Proteomes" id="UP000581135">
    <property type="component" value="Unassembled WGS sequence"/>
</dbReference>
<dbReference type="PANTHER" id="PTHR20974">
    <property type="entry name" value="UPF0585 PROTEIN CG18661"/>
    <property type="match status" value="1"/>
</dbReference>
<keyword evidence="2" id="KW-0808">Transferase</keyword>
<dbReference type="Pfam" id="PF06080">
    <property type="entry name" value="DUF938"/>
    <property type="match status" value="1"/>
</dbReference>
<dbReference type="EMBL" id="JACHXA010000001">
    <property type="protein sequence ID" value="MBB3063973.1"/>
    <property type="molecule type" value="Genomic_DNA"/>
</dbReference>
<evidence type="ECO:0000313" key="2">
    <source>
        <dbReference type="EMBL" id="MBB3063973.1"/>
    </source>
</evidence>
<feature type="region of interest" description="Disordered" evidence="1">
    <location>
        <begin position="1"/>
        <end position="21"/>
    </location>
</feature>
<dbReference type="AlphaFoldDB" id="A0A839SSS9"/>
<dbReference type="GO" id="GO:0032259">
    <property type="term" value="P:methylation"/>
    <property type="evidence" value="ECO:0007669"/>
    <property type="project" value="UniProtKB-KW"/>
</dbReference>
<keyword evidence="3" id="KW-1185">Reference proteome</keyword>
<protein>
    <submittedName>
        <fullName evidence="2">SAM-dependent methyltransferase</fullName>
    </submittedName>
</protein>
<dbReference type="GO" id="GO:0008168">
    <property type="term" value="F:methyltransferase activity"/>
    <property type="evidence" value="ECO:0007669"/>
    <property type="project" value="UniProtKB-KW"/>
</dbReference>
<proteinExistence type="predicted"/>